<proteinExistence type="predicted"/>
<evidence type="ECO:0000313" key="8">
    <source>
        <dbReference type="Proteomes" id="UP001501183"/>
    </source>
</evidence>
<protein>
    <submittedName>
        <fullName evidence="7">TetR/AcrR family transcriptional regulator</fullName>
    </submittedName>
</protein>
<keyword evidence="1" id="KW-0678">Repressor</keyword>
<dbReference type="SUPFAM" id="SSF46689">
    <property type="entry name" value="Homeodomain-like"/>
    <property type="match status" value="1"/>
</dbReference>
<dbReference type="SUPFAM" id="SSF48498">
    <property type="entry name" value="Tetracyclin repressor-like, C-terminal domain"/>
    <property type="match status" value="1"/>
</dbReference>
<dbReference type="PRINTS" id="PR00455">
    <property type="entry name" value="HTHTETR"/>
</dbReference>
<dbReference type="PANTHER" id="PTHR30055:SF175">
    <property type="entry name" value="HTH-TYPE TRANSCRIPTIONAL REPRESSOR KSTR2"/>
    <property type="match status" value="1"/>
</dbReference>
<evidence type="ECO:0000256" key="2">
    <source>
        <dbReference type="ARBA" id="ARBA00023015"/>
    </source>
</evidence>
<name>A0ABP8PHN8_9NOCA</name>
<dbReference type="InterPro" id="IPR041490">
    <property type="entry name" value="KstR2_TetR_C"/>
</dbReference>
<evidence type="ECO:0000259" key="6">
    <source>
        <dbReference type="PROSITE" id="PS50977"/>
    </source>
</evidence>
<dbReference type="Pfam" id="PF00440">
    <property type="entry name" value="TetR_N"/>
    <property type="match status" value="1"/>
</dbReference>
<gene>
    <name evidence="7" type="ORF">GCM10023094_46350</name>
</gene>
<evidence type="ECO:0000256" key="3">
    <source>
        <dbReference type="ARBA" id="ARBA00023125"/>
    </source>
</evidence>
<organism evidence="7 8">
    <name type="scientific">Rhodococcus olei</name>
    <dbReference type="NCBI Taxonomy" id="2161675"/>
    <lineage>
        <taxon>Bacteria</taxon>
        <taxon>Bacillati</taxon>
        <taxon>Actinomycetota</taxon>
        <taxon>Actinomycetes</taxon>
        <taxon>Mycobacteriales</taxon>
        <taxon>Nocardiaceae</taxon>
        <taxon>Rhodococcus</taxon>
    </lineage>
</organism>
<keyword evidence="4" id="KW-0804">Transcription</keyword>
<comment type="caution">
    <text evidence="7">The sequence shown here is derived from an EMBL/GenBank/DDBJ whole genome shotgun (WGS) entry which is preliminary data.</text>
</comment>
<keyword evidence="3 5" id="KW-0238">DNA-binding</keyword>
<evidence type="ECO:0000256" key="1">
    <source>
        <dbReference type="ARBA" id="ARBA00022491"/>
    </source>
</evidence>
<sequence length="197" mass="22287">MPRAANTRQHILDVSAELFAKQGVAQTSVRQIADAIGVYSSALYHHFPSKDAIAVELMGNYLTELAHSYETAAPETLPPRQRLHAIVLVSLKMAVRYPAATEIYQHELTLLKESPQYREVKKLGDRAQRAWLDTIEAGIEAGVFRKDLPAKVFHRFIRDAVWLSIKWRNPRGRYTVEQLADDCIAIYLDGYAVAPEK</sequence>
<evidence type="ECO:0000256" key="4">
    <source>
        <dbReference type="ARBA" id="ARBA00023163"/>
    </source>
</evidence>
<evidence type="ECO:0000313" key="7">
    <source>
        <dbReference type="EMBL" id="GAA4487619.1"/>
    </source>
</evidence>
<feature type="DNA-binding region" description="H-T-H motif" evidence="5">
    <location>
        <begin position="28"/>
        <end position="47"/>
    </location>
</feature>
<reference evidence="8" key="1">
    <citation type="journal article" date="2019" name="Int. J. Syst. Evol. Microbiol.">
        <title>The Global Catalogue of Microorganisms (GCM) 10K type strain sequencing project: providing services to taxonomists for standard genome sequencing and annotation.</title>
        <authorList>
            <consortium name="The Broad Institute Genomics Platform"/>
            <consortium name="The Broad Institute Genome Sequencing Center for Infectious Disease"/>
            <person name="Wu L."/>
            <person name="Ma J."/>
        </authorList>
    </citation>
    <scope>NUCLEOTIDE SEQUENCE [LARGE SCALE GENOMIC DNA]</scope>
    <source>
        <strain evidence="8">JCM 32206</strain>
    </source>
</reference>
<dbReference type="Proteomes" id="UP001501183">
    <property type="component" value="Unassembled WGS sequence"/>
</dbReference>
<keyword evidence="8" id="KW-1185">Reference proteome</keyword>
<evidence type="ECO:0000256" key="5">
    <source>
        <dbReference type="PROSITE-ProRule" id="PRU00335"/>
    </source>
</evidence>
<dbReference type="Gene3D" id="1.10.10.60">
    <property type="entry name" value="Homeodomain-like"/>
    <property type="match status" value="1"/>
</dbReference>
<dbReference type="PANTHER" id="PTHR30055">
    <property type="entry name" value="HTH-TYPE TRANSCRIPTIONAL REGULATOR RUTR"/>
    <property type="match status" value="1"/>
</dbReference>
<dbReference type="Gene3D" id="1.10.357.10">
    <property type="entry name" value="Tetracycline Repressor, domain 2"/>
    <property type="match status" value="1"/>
</dbReference>
<dbReference type="InterPro" id="IPR050109">
    <property type="entry name" value="HTH-type_TetR-like_transc_reg"/>
</dbReference>
<dbReference type="InterPro" id="IPR036271">
    <property type="entry name" value="Tet_transcr_reg_TetR-rel_C_sf"/>
</dbReference>
<feature type="domain" description="HTH tetR-type" evidence="6">
    <location>
        <begin position="5"/>
        <end position="65"/>
    </location>
</feature>
<dbReference type="Pfam" id="PF17932">
    <property type="entry name" value="TetR_C_24"/>
    <property type="match status" value="1"/>
</dbReference>
<keyword evidence="2" id="KW-0805">Transcription regulation</keyword>
<dbReference type="InterPro" id="IPR009057">
    <property type="entry name" value="Homeodomain-like_sf"/>
</dbReference>
<dbReference type="InterPro" id="IPR001647">
    <property type="entry name" value="HTH_TetR"/>
</dbReference>
<accession>A0ABP8PHN8</accession>
<dbReference type="EMBL" id="BAABFB010000068">
    <property type="protein sequence ID" value="GAA4487619.1"/>
    <property type="molecule type" value="Genomic_DNA"/>
</dbReference>
<dbReference type="PROSITE" id="PS50977">
    <property type="entry name" value="HTH_TETR_2"/>
    <property type="match status" value="1"/>
</dbReference>
<dbReference type="RefSeq" id="WP_345350998.1">
    <property type="nucleotide sequence ID" value="NZ_BAABFB010000068.1"/>
</dbReference>